<feature type="domain" description="Acyl-CoA oxidase/dehydrogenase middle" evidence="6">
    <location>
        <begin position="126"/>
        <end position="219"/>
    </location>
</feature>
<dbReference type="InterPro" id="IPR046373">
    <property type="entry name" value="Acyl-CoA_Oxase/DH_mid-dom_sf"/>
</dbReference>
<comment type="similarity">
    <text evidence="2">Belongs to the acyl-CoA dehydrogenase family.</text>
</comment>
<dbReference type="PANTHER" id="PTHR43884:SF12">
    <property type="entry name" value="ISOVALERYL-COA DEHYDROGENASE, MITOCHONDRIAL-RELATED"/>
    <property type="match status" value="1"/>
</dbReference>
<organism evidence="8 9">
    <name type="scientific">Actinomadura bangladeshensis</name>
    <dbReference type="NCBI Taxonomy" id="453573"/>
    <lineage>
        <taxon>Bacteria</taxon>
        <taxon>Bacillati</taxon>
        <taxon>Actinomycetota</taxon>
        <taxon>Actinomycetes</taxon>
        <taxon>Streptosporangiales</taxon>
        <taxon>Thermomonosporaceae</taxon>
        <taxon>Actinomadura</taxon>
    </lineage>
</organism>
<reference evidence="8 9" key="1">
    <citation type="submission" date="2020-01" db="EMBL/GenBank/DDBJ databases">
        <title>Insect and environment-associated Actinomycetes.</title>
        <authorList>
            <person name="Currrie C."/>
            <person name="Chevrette M."/>
            <person name="Carlson C."/>
            <person name="Stubbendieck R."/>
            <person name="Wendt-Pienkowski E."/>
        </authorList>
    </citation>
    <scope>NUCLEOTIDE SEQUENCE [LARGE SCALE GENOMIC DNA]</scope>
    <source>
        <strain evidence="8 9">SID10258</strain>
    </source>
</reference>
<dbReference type="GO" id="GO:0050660">
    <property type="term" value="F:flavin adenine dinucleotide binding"/>
    <property type="evidence" value="ECO:0007669"/>
    <property type="project" value="InterPro"/>
</dbReference>
<dbReference type="Pfam" id="PF02770">
    <property type="entry name" value="Acyl-CoA_dh_M"/>
    <property type="match status" value="1"/>
</dbReference>
<dbReference type="AlphaFoldDB" id="A0A6L9QIV0"/>
<evidence type="ECO:0000259" key="7">
    <source>
        <dbReference type="Pfam" id="PF02771"/>
    </source>
</evidence>
<dbReference type="RefSeq" id="WP_203596729.1">
    <property type="nucleotide sequence ID" value="NZ_JAAGLI010000545.1"/>
</dbReference>
<keyword evidence="3" id="KW-0285">Flavoprotein</keyword>
<evidence type="ECO:0000313" key="9">
    <source>
        <dbReference type="Proteomes" id="UP000475532"/>
    </source>
</evidence>
<dbReference type="InterPro" id="IPR013786">
    <property type="entry name" value="AcylCoA_DH/ox_N"/>
</dbReference>
<dbReference type="InterPro" id="IPR037069">
    <property type="entry name" value="AcylCoA_DH/ox_N_sf"/>
</dbReference>
<sequence>MGDYPAYAPSEEHELLRRTVRELAEAKIAPFAAEVDEESRFPQEALDALVAADLHAVHVPESYGGAGADALATVIVIEEVARACGSSSLIPAVNKLGTVPVLLAGGEELKKKYLAPVARGEAMFSYALSEADAGSDAAGMKTRAVRDGEQWVLNGAKMWITNAGVSEYYTVMAVTDPSAGARGISAFVVEKGDPGVSFGAKERKLGIKGSPTRQVVFEDTRIPADRIIG</sequence>
<keyword evidence="5" id="KW-0560">Oxidoreductase</keyword>
<dbReference type="Gene3D" id="2.40.110.10">
    <property type="entry name" value="Butyryl-CoA Dehydrogenase, subunit A, domain 2"/>
    <property type="match status" value="1"/>
</dbReference>
<dbReference type="InterPro" id="IPR006089">
    <property type="entry name" value="Acyl-CoA_DH_CS"/>
</dbReference>
<accession>A0A6L9QIV0</accession>
<dbReference type="Proteomes" id="UP000475532">
    <property type="component" value="Unassembled WGS sequence"/>
</dbReference>
<dbReference type="GO" id="GO:0003995">
    <property type="term" value="F:acyl-CoA dehydrogenase activity"/>
    <property type="evidence" value="ECO:0007669"/>
    <property type="project" value="InterPro"/>
</dbReference>
<gene>
    <name evidence="8" type="ORF">G3I70_21395</name>
</gene>
<dbReference type="PROSITE" id="PS00072">
    <property type="entry name" value="ACYL_COA_DH_1"/>
    <property type="match status" value="1"/>
</dbReference>
<evidence type="ECO:0000256" key="4">
    <source>
        <dbReference type="ARBA" id="ARBA00022827"/>
    </source>
</evidence>
<feature type="domain" description="Acyl-CoA dehydrogenase/oxidase N-terminal" evidence="7">
    <location>
        <begin position="10"/>
        <end position="121"/>
    </location>
</feature>
<evidence type="ECO:0000256" key="1">
    <source>
        <dbReference type="ARBA" id="ARBA00001974"/>
    </source>
</evidence>
<evidence type="ECO:0000256" key="3">
    <source>
        <dbReference type="ARBA" id="ARBA00022630"/>
    </source>
</evidence>
<comment type="caution">
    <text evidence="8">The sequence shown here is derived from an EMBL/GenBank/DDBJ whole genome shotgun (WGS) entry which is preliminary data.</text>
</comment>
<evidence type="ECO:0000256" key="5">
    <source>
        <dbReference type="ARBA" id="ARBA00023002"/>
    </source>
</evidence>
<protein>
    <submittedName>
        <fullName evidence="8">Acyl-CoA dehydrogenase</fullName>
    </submittedName>
</protein>
<dbReference type="InterPro" id="IPR006091">
    <property type="entry name" value="Acyl-CoA_Oxase/DH_mid-dom"/>
</dbReference>
<dbReference type="EMBL" id="JAAGLI010000545">
    <property type="protein sequence ID" value="NEA25022.1"/>
    <property type="molecule type" value="Genomic_DNA"/>
</dbReference>
<dbReference type="Gene3D" id="1.10.540.10">
    <property type="entry name" value="Acyl-CoA dehydrogenase/oxidase, N-terminal domain"/>
    <property type="match status" value="1"/>
</dbReference>
<dbReference type="FunFam" id="1.10.540.10:FF:000023">
    <property type="entry name" value="Acyl-CoA dehydrogenase FadE25"/>
    <property type="match status" value="1"/>
</dbReference>
<evidence type="ECO:0000313" key="8">
    <source>
        <dbReference type="EMBL" id="NEA25022.1"/>
    </source>
</evidence>
<dbReference type="FunFam" id="2.40.110.10:FF:000001">
    <property type="entry name" value="Acyl-CoA dehydrogenase, mitochondrial"/>
    <property type="match status" value="1"/>
</dbReference>
<dbReference type="PANTHER" id="PTHR43884">
    <property type="entry name" value="ACYL-COA DEHYDROGENASE"/>
    <property type="match status" value="1"/>
</dbReference>
<dbReference type="InterPro" id="IPR009100">
    <property type="entry name" value="AcylCoA_DH/oxidase_NM_dom_sf"/>
</dbReference>
<keyword evidence="4" id="KW-0274">FAD</keyword>
<proteinExistence type="inferred from homology"/>
<evidence type="ECO:0000259" key="6">
    <source>
        <dbReference type="Pfam" id="PF02770"/>
    </source>
</evidence>
<dbReference type="SUPFAM" id="SSF56645">
    <property type="entry name" value="Acyl-CoA dehydrogenase NM domain-like"/>
    <property type="match status" value="1"/>
</dbReference>
<dbReference type="Pfam" id="PF02771">
    <property type="entry name" value="Acyl-CoA_dh_N"/>
    <property type="match status" value="1"/>
</dbReference>
<comment type="cofactor">
    <cofactor evidence="1">
        <name>FAD</name>
        <dbReference type="ChEBI" id="CHEBI:57692"/>
    </cofactor>
</comment>
<evidence type="ECO:0000256" key="2">
    <source>
        <dbReference type="ARBA" id="ARBA00009347"/>
    </source>
</evidence>
<name>A0A6L9QIV0_9ACTN</name>
<feature type="non-terminal residue" evidence="8">
    <location>
        <position position="229"/>
    </location>
</feature>